<organism evidence="1">
    <name type="scientific">bioreactor metagenome</name>
    <dbReference type="NCBI Taxonomy" id="1076179"/>
    <lineage>
        <taxon>unclassified sequences</taxon>
        <taxon>metagenomes</taxon>
        <taxon>ecological metagenomes</taxon>
    </lineage>
</organism>
<reference evidence="1" key="1">
    <citation type="submission" date="2019-08" db="EMBL/GenBank/DDBJ databases">
        <authorList>
            <person name="Kucharzyk K."/>
            <person name="Murdoch R.W."/>
            <person name="Higgins S."/>
            <person name="Loffler F."/>
        </authorList>
    </citation>
    <scope>NUCLEOTIDE SEQUENCE</scope>
</reference>
<proteinExistence type="predicted"/>
<protein>
    <submittedName>
        <fullName evidence="1">Uncharacterized protein</fullName>
    </submittedName>
</protein>
<accession>A0A644YG63</accession>
<sequence>MTFDELRDIAMDLTQNGVRKAKVYGEIAKLNISVITEEENIRKAYVEIGSDYYDSHNKSADNAYAVQCAKVDLAKAKIAEYKDKIAELKEDNAQ</sequence>
<evidence type="ECO:0000313" key="1">
    <source>
        <dbReference type="EMBL" id="MPM27440.1"/>
    </source>
</evidence>
<comment type="caution">
    <text evidence="1">The sequence shown here is derived from an EMBL/GenBank/DDBJ whole genome shotgun (WGS) entry which is preliminary data.</text>
</comment>
<dbReference type="EMBL" id="VSSQ01004995">
    <property type="protein sequence ID" value="MPM27440.1"/>
    <property type="molecule type" value="Genomic_DNA"/>
</dbReference>
<gene>
    <name evidence="1" type="ORF">SDC9_73951</name>
</gene>
<name>A0A644YG63_9ZZZZ</name>
<dbReference type="AlphaFoldDB" id="A0A644YG63"/>